<dbReference type="PANTHER" id="PTHR43476:SF4">
    <property type="entry name" value="BLR0106 PROTEIN"/>
    <property type="match status" value="1"/>
</dbReference>
<evidence type="ECO:0000259" key="3">
    <source>
        <dbReference type="Pfam" id="PF01494"/>
    </source>
</evidence>
<sequence>MNAHEVIVVGAGPVGLTHALGLARAGIGVTILEARQQAGTTPGDLVYQWNVLPGLDRLGILDDLLSVGYCEPHTFYRVHSTGETVTLDLGVLKDDCPFPFNLHVRQADVTRILLEHLGERSEVAILLNSSLTDLGQDADGVSVTFDGPAGEVTLRAKWVVGADGAHSAVRRALGLSFVGITWPERLISVEIDADLEVMGMRGAGAVIDPQFGAIAACVDPGSRWRYIYAEDRSMSESTIDSRMKNILVQGLSADMAEASFTWSSFRIHQRAAATFRRDRVLIIGDAAHITNPASGHGMSSGLFDAFSLSEVLAAVVSGQADDSLLDRWAEERRHNYVEYASPTSSERKKFVFNLEDDAAVEQEFAPMRRIAENPDRMRAWFTLAQSLEPPRWF</sequence>
<accession>A0ABT4MD27</accession>
<dbReference type="SUPFAM" id="SSF51905">
    <property type="entry name" value="FAD/NAD(P)-binding domain"/>
    <property type="match status" value="1"/>
</dbReference>
<keyword evidence="1" id="KW-0560">Oxidoreductase</keyword>
<dbReference type="Proteomes" id="UP001081071">
    <property type="component" value="Unassembled WGS sequence"/>
</dbReference>
<keyword evidence="2" id="KW-0520">NAD</keyword>
<dbReference type="EMBL" id="JAPWIJ010000004">
    <property type="protein sequence ID" value="MCZ4518877.1"/>
    <property type="molecule type" value="Genomic_DNA"/>
</dbReference>
<reference evidence="4" key="1">
    <citation type="submission" date="2022-12" db="EMBL/GenBank/DDBJ databases">
        <authorList>
            <person name="Krivoruchko A.V."/>
            <person name="Elkin A."/>
        </authorList>
    </citation>
    <scope>NUCLEOTIDE SEQUENCE</scope>
    <source>
        <strain evidence="4">IEGM 1391</strain>
    </source>
</reference>
<dbReference type="RefSeq" id="WP_269603735.1">
    <property type="nucleotide sequence ID" value="NZ_JAPWIJ010000004.1"/>
</dbReference>
<dbReference type="PRINTS" id="PR00420">
    <property type="entry name" value="RNGMNOXGNASE"/>
</dbReference>
<proteinExistence type="predicted"/>
<dbReference type="GO" id="GO:0004497">
    <property type="term" value="F:monooxygenase activity"/>
    <property type="evidence" value="ECO:0007669"/>
    <property type="project" value="UniProtKB-KW"/>
</dbReference>
<dbReference type="InterPro" id="IPR002938">
    <property type="entry name" value="FAD-bd"/>
</dbReference>
<comment type="caution">
    <text evidence="4">The sequence shown here is derived from an EMBL/GenBank/DDBJ whole genome shotgun (WGS) entry which is preliminary data.</text>
</comment>
<organism evidence="4 5">
    <name type="scientific">Rhodococcus ruber</name>
    <dbReference type="NCBI Taxonomy" id="1830"/>
    <lineage>
        <taxon>Bacteria</taxon>
        <taxon>Bacillati</taxon>
        <taxon>Actinomycetota</taxon>
        <taxon>Actinomycetes</taxon>
        <taxon>Mycobacteriales</taxon>
        <taxon>Nocardiaceae</taxon>
        <taxon>Rhodococcus</taxon>
    </lineage>
</organism>
<dbReference type="PANTHER" id="PTHR43476">
    <property type="entry name" value="3-(3-HYDROXY-PHENYL)PROPIONATE/3-HYDROXYCINNAMIC ACID HYDROXYLASE"/>
    <property type="match status" value="1"/>
</dbReference>
<evidence type="ECO:0000313" key="5">
    <source>
        <dbReference type="Proteomes" id="UP001081071"/>
    </source>
</evidence>
<keyword evidence="4" id="KW-0503">Monooxygenase</keyword>
<gene>
    <name evidence="4" type="ORF">O4220_10140</name>
</gene>
<feature type="domain" description="FAD-binding" evidence="3">
    <location>
        <begin position="5"/>
        <end position="334"/>
    </location>
</feature>
<dbReference type="Gene3D" id="3.30.70.2450">
    <property type="match status" value="1"/>
</dbReference>
<dbReference type="Pfam" id="PF01494">
    <property type="entry name" value="FAD_binding_3"/>
    <property type="match status" value="1"/>
</dbReference>
<evidence type="ECO:0000313" key="4">
    <source>
        <dbReference type="EMBL" id="MCZ4518877.1"/>
    </source>
</evidence>
<name>A0ABT4MD27_9NOCA</name>
<dbReference type="InterPro" id="IPR050631">
    <property type="entry name" value="PheA/TfdB_FAD_monoxygenase"/>
</dbReference>
<dbReference type="InterPro" id="IPR036188">
    <property type="entry name" value="FAD/NAD-bd_sf"/>
</dbReference>
<evidence type="ECO:0000256" key="1">
    <source>
        <dbReference type="ARBA" id="ARBA00023002"/>
    </source>
</evidence>
<protein>
    <submittedName>
        <fullName evidence="4">FAD-dependent monooxygenase</fullName>
    </submittedName>
</protein>
<keyword evidence="5" id="KW-1185">Reference proteome</keyword>
<dbReference type="Gene3D" id="3.50.50.60">
    <property type="entry name" value="FAD/NAD(P)-binding domain"/>
    <property type="match status" value="1"/>
</dbReference>
<evidence type="ECO:0000256" key="2">
    <source>
        <dbReference type="ARBA" id="ARBA00023027"/>
    </source>
</evidence>